<dbReference type="Gene3D" id="3.20.20.120">
    <property type="entry name" value="Enolase-like C-terminal domain"/>
    <property type="match status" value="1"/>
</dbReference>
<dbReference type="PROSITE" id="PS00909">
    <property type="entry name" value="MR_MLE_2"/>
    <property type="match status" value="1"/>
</dbReference>
<dbReference type="InterPro" id="IPR036849">
    <property type="entry name" value="Enolase-like_C_sf"/>
</dbReference>
<evidence type="ECO:0000313" key="8">
    <source>
        <dbReference type="Proteomes" id="UP001369082"/>
    </source>
</evidence>
<keyword evidence="8" id="KW-1185">Reference proteome</keyword>
<dbReference type="InterPro" id="IPR013341">
    <property type="entry name" value="Mandelate_racemase_N_dom"/>
</dbReference>
<dbReference type="Proteomes" id="UP001369082">
    <property type="component" value="Unassembled WGS sequence"/>
</dbReference>
<accession>A0ABU9GMF3</accession>
<dbReference type="SUPFAM" id="SSF51604">
    <property type="entry name" value="Enolase C-terminal domain-like"/>
    <property type="match status" value="1"/>
</dbReference>
<dbReference type="PANTHER" id="PTHR48080:SF3">
    <property type="entry name" value="ENOLASE SUPERFAMILY MEMBER DDB_G0284701"/>
    <property type="match status" value="1"/>
</dbReference>
<dbReference type="InterPro" id="IPR034603">
    <property type="entry name" value="Dipeptide_epimerase"/>
</dbReference>
<dbReference type="EMBL" id="JBAKAZ010000006">
    <property type="protein sequence ID" value="MEL0628494.1"/>
    <property type="molecule type" value="Genomic_DNA"/>
</dbReference>
<evidence type="ECO:0000256" key="4">
    <source>
        <dbReference type="ARBA" id="ARBA00023235"/>
    </source>
</evidence>
<dbReference type="SFLD" id="SFLDS00001">
    <property type="entry name" value="Enolase"/>
    <property type="match status" value="1"/>
</dbReference>
<reference evidence="7 8" key="1">
    <citation type="submission" date="2024-02" db="EMBL/GenBank/DDBJ databases">
        <title>Bacteria isolated from the canopy kelp, Nereocystis luetkeana.</title>
        <authorList>
            <person name="Pfister C.A."/>
            <person name="Younker I.T."/>
            <person name="Light S.H."/>
        </authorList>
    </citation>
    <scope>NUCLEOTIDE SEQUENCE [LARGE SCALE GENOMIC DNA]</scope>
    <source>
        <strain evidence="7 8">TI.1.05</strain>
    </source>
</reference>
<evidence type="ECO:0000313" key="7">
    <source>
        <dbReference type="EMBL" id="MEL0628494.1"/>
    </source>
</evidence>
<dbReference type="SFLD" id="SFLDF00010">
    <property type="entry name" value="dipeptide_epimerase"/>
    <property type="match status" value="1"/>
</dbReference>
<evidence type="ECO:0000256" key="3">
    <source>
        <dbReference type="ARBA" id="ARBA00022842"/>
    </source>
</evidence>
<dbReference type="SMART" id="SM00922">
    <property type="entry name" value="MR_MLE"/>
    <property type="match status" value="1"/>
</dbReference>
<dbReference type="InterPro" id="IPR029065">
    <property type="entry name" value="Enolase_C-like"/>
</dbReference>
<evidence type="ECO:0000256" key="5">
    <source>
        <dbReference type="RuleBase" id="RU366006"/>
    </source>
</evidence>
<dbReference type="Gene3D" id="3.30.390.10">
    <property type="entry name" value="Enolase-like, N-terminal domain"/>
    <property type="match status" value="1"/>
</dbReference>
<dbReference type="SFLD" id="SFLDG00180">
    <property type="entry name" value="muconate_cycloisomerase"/>
    <property type="match status" value="1"/>
</dbReference>
<evidence type="ECO:0000256" key="2">
    <source>
        <dbReference type="ARBA" id="ARBA00022723"/>
    </source>
</evidence>
<dbReference type="NCBIfam" id="NF011708">
    <property type="entry name" value="PRK15129.1"/>
    <property type="match status" value="1"/>
</dbReference>
<dbReference type="RefSeq" id="WP_341596475.1">
    <property type="nucleotide sequence ID" value="NZ_JBAKAZ010000006.1"/>
</dbReference>
<evidence type="ECO:0000259" key="6">
    <source>
        <dbReference type="SMART" id="SM00922"/>
    </source>
</evidence>
<proteinExistence type="inferred from homology"/>
<organism evidence="7 8">
    <name type="scientific">Psychromonas aquatilis</name>
    <dbReference type="NCBI Taxonomy" id="2005072"/>
    <lineage>
        <taxon>Bacteria</taxon>
        <taxon>Pseudomonadati</taxon>
        <taxon>Pseudomonadota</taxon>
        <taxon>Gammaproteobacteria</taxon>
        <taxon>Alteromonadales</taxon>
        <taxon>Psychromonadaceae</taxon>
        <taxon>Psychromonas</taxon>
    </lineage>
</organism>
<dbReference type="Pfam" id="PF02746">
    <property type="entry name" value="MR_MLE_N"/>
    <property type="match status" value="1"/>
</dbReference>
<comment type="similarity">
    <text evidence="1 5">Belongs to the mandelate racemase/muconate lactonizing enzyme family.</text>
</comment>
<sequence>MRHVEIDVVEIPLSRPFTISRGTRSSVTVVRVSIEEAGFIGLGECTPTARYNQSTDSVVAQLNAVKAEIEAGASRTQLQALLPAGSARNVLDCALWRLTAATQQKTLWQATDIAQPNSIVTAETISLDSLEAMVASTLDAVSRGAKLLKIKLDSQQIIEKVAAIRKAAPDNKLIIDANEAWGKCDLPAIIEQLNQYDIAMLEQPLPAGKDQRLSEFKHVIPICADESCHVATDIAALKQRYEFINIKLDKCGGLTEALDMVKVAKQHDMRLMVGCMLGSSLAMSAALPIAAQCELVDVDGPIWLAVDSTPYLTYQQGDVWT</sequence>
<dbReference type="CDD" id="cd03319">
    <property type="entry name" value="L-Ala-DL-Glu_epimerase"/>
    <property type="match status" value="1"/>
</dbReference>
<gene>
    <name evidence="7" type="primary">dgcA</name>
    <name evidence="7" type="ORF">V6256_02645</name>
</gene>
<keyword evidence="2 5" id="KW-0479">Metal-binding</keyword>
<feature type="domain" description="Mandelate racemase/muconate lactonizing enzyme C-terminal" evidence="6">
    <location>
        <begin position="130"/>
        <end position="223"/>
    </location>
</feature>
<keyword evidence="4 5" id="KW-0413">Isomerase</keyword>
<dbReference type="InterPro" id="IPR013342">
    <property type="entry name" value="Mandelate_racemase_C"/>
</dbReference>
<dbReference type="InterPro" id="IPR029017">
    <property type="entry name" value="Enolase-like_N"/>
</dbReference>
<comment type="cofactor">
    <cofactor evidence="5">
        <name>Mg(2+)</name>
        <dbReference type="ChEBI" id="CHEBI:18420"/>
    </cofactor>
    <text evidence="5">Binds 1 Mg(2+) ion per subunit.</text>
</comment>
<dbReference type="NCBIfam" id="NF042940">
    <property type="entry name" value="racemase_DgcA"/>
    <property type="match status" value="1"/>
</dbReference>
<keyword evidence="3 5" id="KW-0460">Magnesium</keyword>
<name>A0ABU9GMF3_9GAMM</name>
<evidence type="ECO:0000256" key="1">
    <source>
        <dbReference type="ARBA" id="ARBA00008031"/>
    </source>
</evidence>
<comment type="caution">
    <text evidence="7">The sequence shown here is derived from an EMBL/GenBank/DDBJ whole genome shotgun (WGS) entry which is preliminary data.</text>
</comment>
<protein>
    <recommendedName>
        <fullName evidence="5">Dipeptide epimerase</fullName>
        <ecNumber evidence="5">5.1.1.-</ecNumber>
    </recommendedName>
</protein>
<dbReference type="SUPFAM" id="SSF54826">
    <property type="entry name" value="Enolase N-terminal domain-like"/>
    <property type="match status" value="1"/>
</dbReference>
<dbReference type="Pfam" id="PF13378">
    <property type="entry name" value="MR_MLE_C"/>
    <property type="match status" value="1"/>
</dbReference>
<dbReference type="InterPro" id="IPR018110">
    <property type="entry name" value="Mandel_Rmase/mucon_lact_enz_CS"/>
</dbReference>
<dbReference type="EC" id="5.1.1.-" evidence="5"/>
<dbReference type="InterPro" id="IPR034593">
    <property type="entry name" value="DgoD-like"/>
</dbReference>
<dbReference type="PANTHER" id="PTHR48080">
    <property type="entry name" value="D-GALACTONATE DEHYDRATASE-RELATED"/>
    <property type="match status" value="1"/>
</dbReference>